<keyword evidence="4" id="KW-1185">Reference proteome</keyword>
<keyword evidence="1" id="KW-0456">Lyase</keyword>
<dbReference type="EMBL" id="NPEU01000039">
    <property type="protein sequence ID" value="RAI40545.1"/>
    <property type="molecule type" value="Genomic_DNA"/>
</dbReference>
<organism evidence="3 4">
    <name type="scientific">Rhodoplanes elegans</name>
    <dbReference type="NCBI Taxonomy" id="29408"/>
    <lineage>
        <taxon>Bacteria</taxon>
        <taxon>Pseudomonadati</taxon>
        <taxon>Pseudomonadota</taxon>
        <taxon>Alphaproteobacteria</taxon>
        <taxon>Hyphomicrobiales</taxon>
        <taxon>Nitrobacteraceae</taxon>
        <taxon>Rhodoplanes</taxon>
    </lineage>
</organism>
<dbReference type="InterPro" id="IPR006680">
    <property type="entry name" value="Amidohydro-rel"/>
</dbReference>
<dbReference type="InterPro" id="IPR032466">
    <property type="entry name" value="Metal_Hydrolase"/>
</dbReference>
<dbReference type="SUPFAM" id="SSF51556">
    <property type="entry name" value="Metallo-dependent hydrolases"/>
    <property type="match status" value="1"/>
</dbReference>
<gene>
    <name evidence="3" type="ORF">CH338_05880</name>
</gene>
<dbReference type="Pfam" id="PF04909">
    <property type="entry name" value="Amidohydro_2"/>
    <property type="match status" value="1"/>
</dbReference>
<dbReference type="Gene3D" id="3.20.20.140">
    <property type="entry name" value="Metal-dependent hydrolases"/>
    <property type="match status" value="1"/>
</dbReference>
<evidence type="ECO:0000259" key="2">
    <source>
        <dbReference type="Pfam" id="PF04909"/>
    </source>
</evidence>
<feature type="domain" description="Amidohydrolase-related" evidence="2">
    <location>
        <begin position="5"/>
        <end position="279"/>
    </location>
</feature>
<protein>
    <submittedName>
        <fullName evidence="3">Amidohydrolase</fullName>
    </submittedName>
</protein>
<dbReference type="OrthoDB" id="9787654at2"/>
<dbReference type="GO" id="GO:0016831">
    <property type="term" value="F:carboxy-lyase activity"/>
    <property type="evidence" value="ECO:0007669"/>
    <property type="project" value="InterPro"/>
</dbReference>
<evidence type="ECO:0000313" key="4">
    <source>
        <dbReference type="Proteomes" id="UP000248863"/>
    </source>
</evidence>
<accession>A0A327KT18</accession>
<keyword evidence="3" id="KW-0378">Hydrolase</keyword>
<dbReference type="PANTHER" id="PTHR21240">
    <property type="entry name" value="2-AMINO-3-CARBOXYLMUCONATE-6-SEMIALDEHYDE DECARBOXYLASE"/>
    <property type="match status" value="1"/>
</dbReference>
<sequence>MTAIIDIHTHVISPDTARYPLAPLGGKQSDWSHAHPCTAEELVAALDEAGVAKAAVVQASTAYGFDNSYAAHAIATFPERFTGVFSMDLFAPDAAAVFDRWVAKGFSGLRLFTTGTTQPGQAGWLADPRTFPIWERAEAAGLPVCVQMRPEGVDQLTVLLDRFRKVPVVLDHLSRVDLSDGAPYDKADWLWRLAERPNVVLKLTSRTVREASNGASRPEDFFPRLVRVYGAERIAWGSNFPAEPGPVSRILDAARAALACLSETDREKIFAGTARRLYPALAAAPVPA</sequence>
<dbReference type="GO" id="GO:0016787">
    <property type="term" value="F:hydrolase activity"/>
    <property type="evidence" value="ECO:0007669"/>
    <property type="project" value="UniProtKB-KW"/>
</dbReference>
<dbReference type="AlphaFoldDB" id="A0A327KT18"/>
<evidence type="ECO:0000256" key="1">
    <source>
        <dbReference type="ARBA" id="ARBA00023239"/>
    </source>
</evidence>
<name>A0A327KT18_9BRAD</name>
<comment type="caution">
    <text evidence="3">The sequence shown here is derived from an EMBL/GenBank/DDBJ whole genome shotgun (WGS) entry which is preliminary data.</text>
</comment>
<dbReference type="InterPro" id="IPR032465">
    <property type="entry name" value="ACMSD"/>
</dbReference>
<dbReference type="PANTHER" id="PTHR21240:SF19">
    <property type="entry name" value="CATALYTIC_ HYDROLASE"/>
    <property type="match status" value="1"/>
</dbReference>
<reference evidence="3 4" key="1">
    <citation type="submission" date="2017-07" db="EMBL/GenBank/DDBJ databases">
        <title>Draft Genome Sequences of Select Purple Nonsulfur Bacteria.</title>
        <authorList>
            <person name="Lasarre B."/>
            <person name="Mckinlay J.B."/>
        </authorList>
    </citation>
    <scope>NUCLEOTIDE SEQUENCE [LARGE SCALE GENOMIC DNA]</scope>
    <source>
        <strain evidence="3 4">DSM 11907</strain>
    </source>
</reference>
<evidence type="ECO:0000313" key="3">
    <source>
        <dbReference type="EMBL" id="RAI40545.1"/>
    </source>
</evidence>
<dbReference type="Proteomes" id="UP000248863">
    <property type="component" value="Unassembled WGS sequence"/>
</dbReference>
<proteinExistence type="predicted"/>
<dbReference type="RefSeq" id="WP_111356202.1">
    <property type="nucleotide sequence ID" value="NZ_NHSK01000077.1"/>
</dbReference>